<dbReference type="AlphaFoldDB" id="B2TKA1"/>
<organism evidence="1">
    <name type="scientific">Clostridium botulinum (strain Eklund 17B / Type B)</name>
    <dbReference type="NCBI Taxonomy" id="935198"/>
    <lineage>
        <taxon>Bacteria</taxon>
        <taxon>Bacillati</taxon>
        <taxon>Bacillota</taxon>
        <taxon>Clostridia</taxon>
        <taxon>Eubacteriales</taxon>
        <taxon>Clostridiaceae</taxon>
        <taxon>Clostridium</taxon>
    </lineage>
</organism>
<reference evidence="1" key="1">
    <citation type="submission" date="2009-06" db="EMBL/GenBank/DDBJ databases">
        <authorList>
            <consortium name="US DOE Joint Genome Institute (JGI-PGF)"/>
            <person name="Lucas S."/>
            <person name="Copeland A."/>
            <person name="Lapidus A."/>
            <person name="Glavina del Rio T."/>
            <person name="Dalin E."/>
            <person name="Tice H."/>
            <person name="Bruce D."/>
            <person name="Goodwin L."/>
            <person name="Pitluck S."/>
            <person name="Kyrpides N."/>
            <person name="Mavromatis K."/>
            <person name="Ivanova N."/>
            <person name="Saunders E."/>
            <person name="Brettin T."/>
            <person name="Detter J.C."/>
            <person name="Han C."/>
            <person name="Larimer F."/>
            <person name="Land M."/>
            <person name="Hauser L."/>
            <person name="Markowitz V."/>
            <person name="Cheng J.-F."/>
            <person name="Hugenholtz P."/>
            <person name="Woyke T."/>
            <person name="Wu D."/>
            <person name="Gronow S."/>
            <person name="Klenk H.-P."/>
            <person name="Eisen J.A."/>
        </authorList>
    </citation>
    <scope>NUCLEOTIDE SEQUENCE</scope>
    <source>
        <strain evidence="1">Eklund 17B</strain>
    </source>
</reference>
<name>B2TKA1_CLOBB</name>
<evidence type="ECO:0000313" key="1">
    <source>
        <dbReference type="EMBL" id="ACD25124.1"/>
    </source>
</evidence>
<accession>B2TKA1</accession>
<gene>
    <name evidence="1" type="ordered locus">CLL_A1542</name>
</gene>
<reference evidence="1" key="2">
    <citation type="submission" date="2009-08" db="EMBL/GenBank/DDBJ databases">
        <authorList>
            <person name="Shrivastava S."/>
            <person name="Brinkac L.M."/>
            <person name="Dodson R.J."/>
            <person name="Harkins D.M."/>
            <person name="Durkin A.S."/>
            <person name="Sutton G."/>
        </authorList>
    </citation>
    <scope>NUCLEOTIDE SEQUENCE</scope>
    <source>
        <strain evidence="1">Eklund 17B</strain>
    </source>
</reference>
<dbReference type="KEGG" id="cbk:CLL_A1542"/>
<dbReference type="EMBL" id="CP001056">
    <property type="protein sequence ID" value="ACD25124.1"/>
    <property type="molecule type" value="Genomic_DNA"/>
</dbReference>
<sequence>MCAVIQEVLCGRKIMRCKLIRIESTFPKEQYILITGKVLSPDKIPLPNVAIKVFSIDKRCTPVKRKYIGVTFSDERGIYGMSIPRFLDISYELKAYGAIYE</sequence>
<protein>
    <recommendedName>
        <fullName evidence="2">Carboxypeptidase regulatory-like domain-containing protein</fullName>
    </recommendedName>
</protein>
<evidence type="ECO:0008006" key="2">
    <source>
        <dbReference type="Google" id="ProtNLM"/>
    </source>
</evidence>
<proteinExistence type="predicted"/>
<dbReference type="HOGENOM" id="CLU_179851_0_0_9"/>